<evidence type="ECO:0000256" key="5">
    <source>
        <dbReference type="ARBA" id="ARBA00022679"/>
    </source>
</evidence>
<dbReference type="InterPro" id="IPR029044">
    <property type="entry name" value="Nucleotide-diphossugar_trans"/>
</dbReference>
<comment type="pathway">
    <text evidence="18">Nucleotide-sugar biosynthesis; UDP-N-acetyl-alpha-D-glucosamine biosynthesis; UDP-N-acetyl-alpha-D-glucosamine from N-acetyl-alpha-D-glucosamine 1-phosphate: step 1/1.</text>
</comment>
<comment type="function">
    <text evidence="17 18">Catalyzes the last two sequential reactions in the de novo biosynthetic pathway for UDP-N-acetylglucosamine (UDP-GlcNAc). The C-terminal domain catalyzes the transfer of acetyl group from acetyl coenzyme A to glucosamine-1-phosphate (GlcN-1-P) to produce N-acetylglucosamine-1-phosphate (GlcNAc-1-P), which is converted into UDP-GlcNAc by the transfer of uridine 5-monophosphate (from uridine 5-triphosphate), a reaction catalyzed by the N-terminal domain.</text>
</comment>
<keyword evidence="10 18" id="KW-0133">Cell shape</keyword>
<sequence>MQTLHTVILAAGQGKRMKSAQPKVLHRLGGRRLLDFVIDAAAGAGSDKIHVVYGHDGDRIRAAFPDATPDPALNIALNIAPNIAPNIDWVHQPARLGTGHAVGQAMPDIPDEAIVLVLYGDVPLVKPATLAQVIAKAGAHRIGLVTARSPDPTGYGRILRGSQGRVTGIMEENDAGPTQRAIDEINTGIMAVPAGRLRGWLGALTRDNTQGEFYLTDIIAMAVREGIAVETVMPQSIEEVLGVNDRIQLAQLERHHQQEQARALMAAGVTLKDPARFDVRGEVTTGRDVTIDINVILEGKVVIGDDVTIGPNTIIRDTEIGAGTTIQANCVIEEAVVGANCRIGPFSRLRPGAHLADRVHVGNFVEIKKSQVGEGSKVNHLTYVGDARIGRGVNVGAGTVTCNYDGVNKHPTEIGDAVFIGSGTMLVAPVTIGAGGTIGAGSTITKDTPPDRLTVERSRQTTFKAWKRGG</sequence>
<feature type="binding site" evidence="18">
    <location>
        <position position="457"/>
    </location>
    <ligand>
        <name>acetyl-CoA</name>
        <dbReference type="ChEBI" id="CHEBI:57288"/>
    </ligand>
</feature>
<feature type="region of interest" description="N-acetyltransferase" evidence="18">
    <location>
        <begin position="268"/>
        <end position="470"/>
    </location>
</feature>
<dbReference type="GO" id="GO:0009252">
    <property type="term" value="P:peptidoglycan biosynthetic process"/>
    <property type="evidence" value="ECO:0007669"/>
    <property type="project" value="UniProtKB-UniRule"/>
</dbReference>
<dbReference type="InterPro" id="IPR005882">
    <property type="entry name" value="Bifunctional_GlmU"/>
</dbReference>
<dbReference type="UniPathway" id="UPA00973"/>
<dbReference type="InterPro" id="IPR056729">
    <property type="entry name" value="GMPPB_C"/>
</dbReference>
<feature type="binding site" evidence="18">
    <location>
        <position position="368"/>
    </location>
    <ligand>
        <name>UDP-N-acetyl-alpha-D-glucosamine</name>
        <dbReference type="ChEBI" id="CHEBI:57705"/>
    </ligand>
</feature>
<dbReference type="EMBL" id="CAADFL010000007">
    <property type="protein sequence ID" value="VFK05945.1"/>
    <property type="molecule type" value="Genomic_DNA"/>
</dbReference>
<feature type="binding site" evidence="18">
    <location>
        <position position="244"/>
    </location>
    <ligand>
        <name>UDP-N-acetyl-alpha-D-glucosamine</name>
        <dbReference type="ChEBI" id="CHEBI:57705"/>
    </ligand>
</feature>
<dbReference type="GO" id="GO:0000287">
    <property type="term" value="F:magnesium ion binding"/>
    <property type="evidence" value="ECO:0007669"/>
    <property type="project" value="UniProtKB-UniRule"/>
</dbReference>
<feature type="binding site" evidence="18">
    <location>
        <position position="121"/>
    </location>
    <ligand>
        <name>Mg(2+)</name>
        <dbReference type="ChEBI" id="CHEBI:18420"/>
    </ligand>
</feature>
<evidence type="ECO:0000259" key="19">
    <source>
        <dbReference type="Pfam" id="PF12804"/>
    </source>
</evidence>
<dbReference type="GO" id="GO:0008360">
    <property type="term" value="P:regulation of cell shape"/>
    <property type="evidence" value="ECO:0007669"/>
    <property type="project" value="UniProtKB-KW"/>
</dbReference>
<dbReference type="EC" id="2.7.7.23" evidence="18"/>
<feature type="region of interest" description="Linker" evidence="18">
    <location>
        <begin position="247"/>
        <end position="267"/>
    </location>
</feature>
<dbReference type="UniPathway" id="UPA00113">
    <property type="reaction ID" value="UER00532"/>
</dbReference>
<feature type="binding site" evidence="18">
    <location>
        <position position="23"/>
    </location>
    <ligand>
        <name>UDP-N-acetyl-alpha-D-glucosamine</name>
        <dbReference type="ChEBI" id="CHEBI:57705"/>
    </ligand>
</feature>
<dbReference type="InterPro" id="IPR001451">
    <property type="entry name" value="Hexapep"/>
</dbReference>
<accession>A0A450S0H0</accession>
<feature type="binding site" evidence="18">
    <location>
        <position position="92"/>
    </location>
    <ligand>
        <name>UDP-N-acetyl-alpha-D-glucosamine</name>
        <dbReference type="ChEBI" id="CHEBI:57705"/>
    </ligand>
</feature>
<dbReference type="GO" id="GO:0019134">
    <property type="term" value="F:glucosamine-1-phosphate N-acetyltransferase activity"/>
    <property type="evidence" value="ECO:0007669"/>
    <property type="project" value="UniProtKB-UniRule"/>
</dbReference>
<dbReference type="AlphaFoldDB" id="A0A450S0H0"/>
<keyword evidence="11 18" id="KW-0573">Peptidoglycan synthesis</keyword>
<dbReference type="GO" id="GO:0006048">
    <property type="term" value="P:UDP-N-acetylglucosamine biosynthetic process"/>
    <property type="evidence" value="ECO:0007669"/>
    <property type="project" value="UniProtKB-UniPathway"/>
</dbReference>
<feature type="binding site" evidence="18">
    <location>
        <begin position="97"/>
        <end position="98"/>
    </location>
    <ligand>
        <name>UDP-N-acetyl-alpha-D-glucosamine</name>
        <dbReference type="ChEBI" id="CHEBI:57705"/>
    </ligand>
</feature>
<feature type="binding site" evidence="18">
    <location>
        <position position="394"/>
    </location>
    <ligand>
        <name>UDP-N-acetyl-alpha-D-glucosamine</name>
        <dbReference type="ChEBI" id="CHEBI:57705"/>
    </ligand>
</feature>
<feature type="binding site" evidence="18">
    <location>
        <position position="350"/>
    </location>
    <ligand>
        <name>UDP-N-acetyl-alpha-D-glucosamine</name>
        <dbReference type="ChEBI" id="CHEBI:57705"/>
    </ligand>
</feature>
<keyword evidence="13 18" id="KW-0012">Acyltransferase</keyword>
<evidence type="ECO:0000313" key="23">
    <source>
        <dbReference type="EMBL" id="VFK05945.1"/>
    </source>
</evidence>
<feature type="binding site" evidence="18">
    <location>
        <begin position="403"/>
        <end position="404"/>
    </location>
    <ligand>
        <name>acetyl-CoA</name>
        <dbReference type="ChEBI" id="CHEBI:57288"/>
    </ligand>
</feature>
<feature type="binding site" evidence="18">
    <location>
        <position position="244"/>
    </location>
    <ligand>
        <name>Mg(2+)</name>
        <dbReference type="ChEBI" id="CHEBI:18420"/>
    </ligand>
</feature>
<feature type="binding site" evidence="18">
    <location>
        <position position="422"/>
    </location>
    <ligand>
        <name>acetyl-CoA</name>
        <dbReference type="ChEBI" id="CHEBI:57288"/>
    </ligand>
</feature>
<dbReference type="InterPro" id="IPR050065">
    <property type="entry name" value="GlmU-like"/>
</dbReference>
<reference evidence="22" key="1">
    <citation type="submission" date="2019-02" db="EMBL/GenBank/DDBJ databases">
        <authorList>
            <person name="Gruber-Vodicka R. H."/>
            <person name="Seah K. B. B."/>
        </authorList>
    </citation>
    <scope>NUCLEOTIDE SEQUENCE</scope>
    <source>
        <strain evidence="21">BECK_BZ163</strain>
        <strain evidence="23">BECK_BZ164</strain>
        <strain evidence="22">BECK_BZ165</strain>
    </source>
</reference>
<evidence type="ECO:0000256" key="14">
    <source>
        <dbReference type="ARBA" id="ARBA00023316"/>
    </source>
</evidence>
<evidence type="ECO:0000259" key="20">
    <source>
        <dbReference type="Pfam" id="PF25087"/>
    </source>
</evidence>
<evidence type="ECO:0000256" key="7">
    <source>
        <dbReference type="ARBA" id="ARBA00022723"/>
    </source>
</evidence>
<evidence type="ECO:0000256" key="8">
    <source>
        <dbReference type="ARBA" id="ARBA00022737"/>
    </source>
</evidence>
<evidence type="ECO:0000313" key="21">
    <source>
        <dbReference type="EMBL" id="VFJ44650.1"/>
    </source>
</evidence>
<proteinExistence type="inferred from homology"/>
<dbReference type="InterPro" id="IPR038009">
    <property type="entry name" value="GlmU_C_LbH"/>
</dbReference>
<dbReference type="Pfam" id="PF00132">
    <property type="entry name" value="Hexapep"/>
    <property type="match status" value="1"/>
</dbReference>
<comment type="subcellular location">
    <subcellularLocation>
        <location evidence="1 18">Cytoplasm</location>
    </subcellularLocation>
</comment>
<keyword evidence="5 18" id="KW-0808">Transferase</keyword>
<evidence type="ECO:0000256" key="3">
    <source>
        <dbReference type="ARBA" id="ARBA00007947"/>
    </source>
</evidence>
<dbReference type="GO" id="GO:0071555">
    <property type="term" value="P:cell wall organization"/>
    <property type="evidence" value="ECO:0007669"/>
    <property type="project" value="UniProtKB-KW"/>
</dbReference>
<dbReference type="GO" id="GO:0016020">
    <property type="term" value="C:membrane"/>
    <property type="evidence" value="ECO:0007669"/>
    <property type="project" value="GOC"/>
</dbReference>
<dbReference type="GO" id="GO:0000902">
    <property type="term" value="P:cell morphogenesis"/>
    <property type="evidence" value="ECO:0007669"/>
    <property type="project" value="UniProtKB-UniRule"/>
</dbReference>
<evidence type="ECO:0000256" key="17">
    <source>
        <dbReference type="ARBA" id="ARBA00049628"/>
    </source>
</evidence>
<dbReference type="NCBIfam" id="TIGR01173">
    <property type="entry name" value="glmU"/>
    <property type="match status" value="1"/>
</dbReference>
<dbReference type="SUPFAM" id="SSF51161">
    <property type="entry name" value="Trimeric LpxA-like enzymes"/>
    <property type="match status" value="1"/>
</dbReference>
<dbReference type="InterPro" id="IPR025877">
    <property type="entry name" value="MobA-like_NTP_Trfase"/>
</dbReference>
<comment type="pathway">
    <text evidence="18">Bacterial outer membrane biogenesis; LPS lipid A biosynthesis.</text>
</comment>
<evidence type="ECO:0000256" key="1">
    <source>
        <dbReference type="ARBA" id="ARBA00004496"/>
    </source>
</evidence>
<feature type="domain" description="Mannose-1-phosphate guanyltransferase C-terminal" evidence="20">
    <location>
        <begin position="280"/>
        <end position="361"/>
    </location>
</feature>
<feature type="active site" description="Proton acceptor" evidence="18">
    <location>
        <position position="380"/>
    </location>
</feature>
<dbReference type="EMBL" id="CAADEZ010000020">
    <property type="protein sequence ID" value="VFJ44650.1"/>
    <property type="molecule type" value="Genomic_DNA"/>
</dbReference>
<evidence type="ECO:0000256" key="4">
    <source>
        <dbReference type="ARBA" id="ARBA00022490"/>
    </source>
</evidence>
<dbReference type="Pfam" id="PF25087">
    <property type="entry name" value="GMPPB_C"/>
    <property type="match status" value="1"/>
</dbReference>
<comment type="similarity">
    <text evidence="2 18">In the C-terminal section; belongs to the transferase hexapeptide repeat family.</text>
</comment>
<evidence type="ECO:0000256" key="9">
    <source>
        <dbReference type="ARBA" id="ARBA00022842"/>
    </source>
</evidence>
<dbReference type="Pfam" id="PF12804">
    <property type="entry name" value="NTP_transf_3"/>
    <property type="match status" value="1"/>
</dbReference>
<keyword evidence="9 18" id="KW-0460">Magnesium</keyword>
<protein>
    <recommendedName>
        <fullName evidence="18">Bifunctional protein GlmU</fullName>
    </recommendedName>
    <domain>
        <recommendedName>
            <fullName evidence="18">UDP-N-acetylglucosamine pyrophosphorylase</fullName>
            <ecNumber evidence="18">2.7.7.23</ecNumber>
        </recommendedName>
        <alternativeName>
            <fullName evidence="18">N-acetylglucosamine-1-phosphate uridyltransferase</fullName>
        </alternativeName>
    </domain>
    <domain>
        <recommendedName>
            <fullName evidence="18">Glucosamine-1-phosphate N-acetyltransferase</fullName>
            <ecNumber evidence="18">2.3.1.157</ecNumber>
        </recommendedName>
    </domain>
</protein>
<evidence type="ECO:0000256" key="6">
    <source>
        <dbReference type="ARBA" id="ARBA00022695"/>
    </source>
</evidence>
<dbReference type="PANTHER" id="PTHR43584:SF3">
    <property type="entry name" value="BIFUNCTIONAL PROTEIN GLMU"/>
    <property type="match status" value="1"/>
</dbReference>
<evidence type="ECO:0000256" key="12">
    <source>
        <dbReference type="ARBA" id="ARBA00023268"/>
    </source>
</evidence>
<dbReference type="InterPro" id="IPR011004">
    <property type="entry name" value="Trimer_LpxA-like_sf"/>
</dbReference>
<feature type="binding site" evidence="18">
    <location>
        <begin position="9"/>
        <end position="12"/>
    </location>
    <ligand>
        <name>UDP-N-acetyl-alpha-D-glucosamine</name>
        <dbReference type="ChEBI" id="CHEBI:57705"/>
    </ligand>
</feature>
<dbReference type="PANTHER" id="PTHR43584">
    <property type="entry name" value="NUCLEOTIDYL TRANSFERASE"/>
    <property type="match status" value="1"/>
</dbReference>
<comment type="catalytic activity">
    <reaction evidence="15 18">
        <text>alpha-D-glucosamine 1-phosphate + acetyl-CoA = N-acetyl-alpha-D-glucosamine 1-phosphate + CoA + H(+)</text>
        <dbReference type="Rhea" id="RHEA:13725"/>
        <dbReference type="ChEBI" id="CHEBI:15378"/>
        <dbReference type="ChEBI" id="CHEBI:57287"/>
        <dbReference type="ChEBI" id="CHEBI:57288"/>
        <dbReference type="ChEBI" id="CHEBI:57776"/>
        <dbReference type="ChEBI" id="CHEBI:58516"/>
        <dbReference type="EC" id="2.3.1.157"/>
    </reaction>
</comment>
<evidence type="ECO:0000256" key="18">
    <source>
        <dbReference type="HAMAP-Rule" id="MF_01631"/>
    </source>
</evidence>
<keyword evidence="7 18" id="KW-0479">Metal-binding</keyword>
<gene>
    <name evidence="18" type="primary">glmU</name>
    <name evidence="21" type="ORF">BECKFM1743A_GA0114220_100202</name>
    <name evidence="23" type="ORF">BECKFM1743B_GA0114221_100078</name>
    <name evidence="22" type="ORF">BECKFM1743C_GA0114222_100183</name>
</gene>
<evidence type="ECO:0000256" key="2">
    <source>
        <dbReference type="ARBA" id="ARBA00007707"/>
    </source>
</evidence>
<dbReference type="Gene3D" id="2.160.10.10">
    <property type="entry name" value="Hexapeptide repeat proteins"/>
    <property type="match status" value="1"/>
</dbReference>
<name>A0A450S0H0_9GAMM</name>
<dbReference type="GO" id="GO:0003977">
    <property type="term" value="F:UDP-N-acetylglucosamine diphosphorylase activity"/>
    <property type="evidence" value="ECO:0007669"/>
    <property type="project" value="UniProtKB-UniRule"/>
</dbReference>
<feature type="region of interest" description="Pyrophosphorylase" evidence="18">
    <location>
        <begin position="1"/>
        <end position="246"/>
    </location>
</feature>
<evidence type="ECO:0000256" key="10">
    <source>
        <dbReference type="ARBA" id="ARBA00022960"/>
    </source>
</evidence>
<evidence type="ECO:0000256" key="13">
    <source>
        <dbReference type="ARBA" id="ARBA00023315"/>
    </source>
</evidence>
<feature type="binding site" evidence="18">
    <location>
        <position position="440"/>
    </location>
    <ligand>
        <name>acetyl-CoA</name>
        <dbReference type="ChEBI" id="CHEBI:57288"/>
    </ligand>
</feature>
<feature type="binding site" evidence="18">
    <location>
        <position position="156"/>
    </location>
    <ligand>
        <name>UDP-N-acetyl-alpha-D-glucosamine</name>
        <dbReference type="ChEBI" id="CHEBI:57705"/>
    </ligand>
</feature>
<keyword evidence="14 18" id="KW-0961">Cell wall biogenesis/degradation</keyword>
<dbReference type="Gene3D" id="3.90.550.10">
    <property type="entry name" value="Spore Coat Polysaccharide Biosynthesis Protein SpsA, Chain A"/>
    <property type="match status" value="1"/>
</dbReference>
<keyword evidence="4 18" id="KW-0963">Cytoplasm</keyword>
<dbReference type="GO" id="GO:0005737">
    <property type="term" value="C:cytoplasm"/>
    <property type="evidence" value="ECO:0007669"/>
    <property type="project" value="UniProtKB-SubCell"/>
</dbReference>
<feature type="binding site" evidence="18">
    <location>
        <position position="186"/>
    </location>
    <ligand>
        <name>UDP-N-acetyl-alpha-D-glucosamine</name>
        <dbReference type="ChEBI" id="CHEBI:57705"/>
    </ligand>
</feature>
<dbReference type="GO" id="GO:0009245">
    <property type="term" value="P:lipid A biosynthetic process"/>
    <property type="evidence" value="ECO:0007669"/>
    <property type="project" value="UniProtKB-UniRule"/>
</dbReference>
<dbReference type="CDD" id="cd02540">
    <property type="entry name" value="GT2_GlmU_N_bac"/>
    <property type="match status" value="1"/>
</dbReference>
<comment type="catalytic activity">
    <reaction evidence="16 18">
        <text>N-acetyl-alpha-D-glucosamine 1-phosphate + UTP + H(+) = UDP-N-acetyl-alpha-D-glucosamine + diphosphate</text>
        <dbReference type="Rhea" id="RHEA:13509"/>
        <dbReference type="ChEBI" id="CHEBI:15378"/>
        <dbReference type="ChEBI" id="CHEBI:33019"/>
        <dbReference type="ChEBI" id="CHEBI:46398"/>
        <dbReference type="ChEBI" id="CHEBI:57705"/>
        <dbReference type="ChEBI" id="CHEBI:57776"/>
        <dbReference type="EC" id="2.7.7.23"/>
    </reaction>
</comment>
<feature type="binding site" evidence="18">
    <location>
        <begin position="119"/>
        <end position="121"/>
    </location>
    <ligand>
        <name>UDP-N-acetyl-alpha-D-glucosamine</name>
        <dbReference type="ChEBI" id="CHEBI:57705"/>
    </ligand>
</feature>
<dbReference type="HAMAP" id="MF_01631">
    <property type="entry name" value="GlmU"/>
    <property type="match status" value="1"/>
</dbReference>
<keyword evidence="6 18" id="KW-0548">Nucleotidyltransferase</keyword>
<comment type="cofactor">
    <cofactor evidence="18">
        <name>Mg(2+)</name>
        <dbReference type="ChEBI" id="CHEBI:18420"/>
    </cofactor>
    <text evidence="18">Binds 1 Mg(2+) ion per subunit.</text>
</comment>
<dbReference type="SUPFAM" id="SSF53448">
    <property type="entry name" value="Nucleotide-diphospho-sugar transferases"/>
    <property type="match status" value="1"/>
</dbReference>
<dbReference type="EMBL" id="CAADFA010000018">
    <property type="protein sequence ID" value="VFJ44953.1"/>
    <property type="molecule type" value="Genomic_DNA"/>
</dbReference>
<keyword evidence="12 18" id="KW-0511">Multifunctional enzyme</keyword>
<comment type="similarity">
    <text evidence="3 18">In the N-terminal section; belongs to the N-acetylglucosamine-1-phosphate uridyltransferase family.</text>
</comment>
<organism evidence="22">
    <name type="scientific">Candidatus Kentrum sp. FM</name>
    <dbReference type="NCBI Taxonomy" id="2126340"/>
    <lineage>
        <taxon>Bacteria</taxon>
        <taxon>Pseudomonadati</taxon>
        <taxon>Pseudomonadota</taxon>
        <taxon>Gammaproteobacteria</taxon>
        <taxon>Candidatus Kentrum</taxon>
    </lineage>
</organism>
<comment type="subunit">
    <text evidence="18">Homotrimer.</text>
</comment>
<feature type="domain" description="MobA-like NTP transferase" evidence="19">
    <location>
        <begin position="7"/>
        <end position="153"/>
    </location>
</feature>
<dbReference type="EC" id="2.3.1.157" evidence="18"/>
<comment type="pathway">
    <text evidence="18">Nucleotide-sugar biosynthesis; UDP-N-acetyl-alpha-D-glucosamine biosynthesis; N-acetyl-alpha-D-glucosamine 1-phosphate from alpha-D-glucosamine 6-phosphate (route II): step 2/2.</text>
</comment>
<evidence type="ECO:0000256" key="15">
    <source>
        <dbReference type="ARBA" id="ARBA00048247"/>
    </source>
</evidence>
<feature type="binding site" evidence="18">
    <location>
        <position position="171"/>
    </location>
    <ligand>
        <name>UDP-N-acetyl-alpha-D-glucosamine</name>
        <dbReference type="ChEBI" id="CHEBI:57705"/>
    </ligand>
</feature>
<feature type="binding site" evidence="18">
    <location>
        <position position="383"/>
    </location>
    <ligand>
        <name>UDP-N-acetyl-alpha-D-glucosamine</name>
        <dbReference type="ChEBI" id="CHEBI:57705"/>
    </ligand>
</feature>
<feature type="binding site" evidence="18">
    <location>
        <position position="397"/>
    </location>
    <ligand>
        <name>acetyl-CoA</name>
        <dbReference type="ChEBI" id="CHEBI:57288"/>
    </ligand>
</feature>
<evidence type="ECO:0000313" key="22">
    <source>
        <dbReference type="EMBL" id="VFJ44953.1"/>
    </source>
</evidence>
<dbReference type="CDD" id="cd03353">
    <property type="entry name" value="LbH_GlmU_C"/>
    <property type="match status" value="1"/>
</dbReference>
<evidence type="ECO:0000256" key="16">
    <source>
        <dbReference type="ARBA" id="ARBA00048493"/>
    </source>
</evidence>
<evidence type="ECO:0000256" key="11">
    <source>
        <dbReference type="ARBA" id="ARBA00022984"/>
    </source>
</evidence>
<keyword evidence="8 18" id="KW-0677">Repeat</keyword>